<reference evidence="11" key="2">
    <citation type="submission" date="2020-08" db="EMBL/GenBank/DDBJ databases">
        <authorList>
            <person name="Chen M."/>
            <person name="Teng W."/>
            <person name="Zhao L."/>
            <person name="Hu C."/>
            <person name="Zhou Y."/>
            <person name="Han B."/>
            <person name="Song L."/>
            <person name="Shu W."/>
        </authorList>
    </citation>
    <scope>NUCLEOTIDE SEQUENCE</scope>
    <source>
        <strain evidence="11">FACHB-1277</strain>
    </source>
</reference>
<gene>
    <name evidence="11" type="ORF">H6F44_02215</name>
</gene>
<dbReference type="GO" id="GO:0016779">
    <property type="term" value="F:nucleotidyltransferase activity"/>
    <property type="evidence" value="ECO:0007669"/>
    <property type="project" value="UniProtKB-KW"/>
</dbReference>
<name>A0A926UQP0_9CYAN</name>
<protein>
    <submittedName>
        <fullName evidence="11">Nucleotidyltransferase family protein</fullName>
    </submittedName>
</protein>
<evidence type="ECO:0000256" key="8">
    <source>
        <dbReference type="ARBA" id="ARBA00022842"/>
    </source>
</evidence>
<evidence type="ECO:0000256" key="4">
    <source>
        <dbReference type="ARBA" id="ARBA00022695"/>
    </source>
</evidence>
<evidence type="ECO:0000256" key="9">
    <source>
        <dbReference type="ARBA" id="ARBA00038276"/>
    </source>
</evidence>
<keyword evidence="4" id="KW-0548">Nucleotidyltransferase</keyword>
<evidence type="ECO:0000256" key="3">
    <source>
        <dbReference type="ARBA" id="ARBA00022679"/>
    </source>
</evidence>
<keyword evidence="2" id="KW-1277">Toxin-antitoxin system</keyword>
<keyword evidence="5" id="KW-0479">Metal-binding</keyword>
<evidence type="ECO:0000256" key="1">
    <source>
        <dbReference type="ARBA" id="ARBA00001946"/>
    </source>
</evidence>
<evidence type="ECO:0000259" key="10">
    <source>
        <dbReference type="Pfam" id="PF01909"/>
    </source>
</evidence>
<dbReference type="GO" id="GO:0046872">
    <property type="term" value="F:metal ion binding"/>
    <property type="evidence" value="ECO:0007669"/>
    <property type="project" value="UniProtKB-KW"/>
</dbReference>
<dbReference type="AlphaFoldDB" id="A0A926UQP0"/>
<feature type="domain" description="Polymerase nucleotidyl transferase" evidence="10">
    <location>
        <begin position="11"/>
        <end position="99"/>
    </location>
</feature>
<keyword evidence="8" id="KW-0460">Magnesium</keyword>
<reference evidence="11" key="1">
    <citation type="journal article" date="2015" name="ISME J.">
        <title>Draft Genome Sequence of Streptomyces incarnatus NRRL8089, which Produces the Nucleoside Antibiotic Sinefungin.</title>
        <authorList>
            <person name="Oshima K."/>
            <person name="Hattori M."/>
            <person name="Shimizu H."/>
            <person name="Fukuda K."/>
            <person name="Nemoto M."/>
            <person name="Inagaki K."/>
            <person name="Tamura T."/>
        </authorList>
    </citation>
    <scope>NUCLEOTIDE SEQUENCE</scope>
    <source>
        <strain evidence="11">FACHB-1277</strain>
    </source>
</reference>
<comment type="cofactor">
    <cofactor evidence="1">
        <name>Mg(2+)</name>
        <dbReference type="ChEBI" id="CHEBI:18420"/>
    </cofactor>
</comment>
<evidence type="ECO:0000256" key="5">
    <source>
        <dbReference type="ARBA" id="ARBA00022723"/>
    </source>
</evidence>
<dbReference type="GO" id="GO:0005524">
    <property type="term" value="F:ATP binding"/>
    <property type="evidence" value="ECO:0007669"/>
    <property type="project" value="UniProtKB-KW"/>
</dbReference>
<dbReference type="InterPro" id="IPR043519">
    <property type="entry name" value="NT_sf"/>
</dbReference>
<comment type="caution">
    <text evidence="11">The sequence shown here is derived from an EMBL/GenBank/DDBJ whole genome shotgun (WGS) entry which is preliminary data.</text>
</comment>
<dbReference type="PANTHER" id="PTHR33571:SF14">
    <property type="entry name" value="PROTEIN ADENYLYLTRANSFERASE MJ0435-RELATED"/>
    <property type="match status" value="1"/>
</dbReference>
<evidence type="ECO:0000313" key="12">
    <source>
        <dbReference type="Proteomes" id="UP000631421"/>
    </source>
</evidence>
<dbReference type="Pfam" id="PF01909">
    <property type="entry name" value="NTP_transf_2"/>
    <property type="match status" value="1"/>
</dbReference>
<evidence type="ECO:0000313" key="11">
    <source>
        <dbReference type="EMBL" id="MBD2148948.1"/>
    </source>
</evidence>
<dbReference type="InterPro" id="IPR052038">
    <property type="entry name" value="Type-VII_TA_antitoxin"/>
</dbReference>
<dbReference type="InterPro" id="IPR002934">
    <property type="entry name" value="Polymerase_NTP_transf_dom"/>
</dbReference>
<comment type="similarity">
    <text evidence="9">Belongs to the MntA antitoxin family.</text>
</comment>
<accession>A0A926UQP0</accession>
<keyword evidence="3" id="KW-0808">Transferase</keyword>
<evidence type="ECO:0000256" key="2">
    <source>
        <dbReference type="ARBA" id="ARBA00022649"/>
    </source>
</evidence>
<dbReference type="Proteomes" id="UP000631421">
    <property type="component" value="Unassembled WGS sequence"/>
</dbReference>
<dbReference type="SUPFAM" id="SSF81301">
    <property type="entry name" value="Nucleotidyltransferase"/>
    <property type="match status" value="1"/>
</dbReference>
<keyword evidence="6" id="KW-0547">Nucleotide-binding</keyword>
<proteinExistence type="inferred from homology"/>
<keyword evidence="7" id="KW-0067">ATP-binding</keyword>
<dbReference type="PANTHER" id="PTHR33571">
    <property type="entry name" value="SSL8005 PROTEIN"/>
    <property type="match status" value="1"/>
</dbReference>
<organism evidence="11 12">
    <name type="scientific">Pseudanabaena cinerea FACHB-1277</name>
    <dbReference type="NCBI Taxonomy" id="2949581"/>
    <lineage>
        <taxon>Bacteria</taxon>
        <taxon>Bacillati</taxon>
        <taxon>Cyanobacteriota</taxon>
        <taxon>Cyanophyceae</taxon>
        <taxon>Pseudanabaenales</taxon>
        <taxon>Pseudanabaenaceae</taxon>
        <taxon>Pseudanabaena</taxon>
        <taxon>Pseudanabaena cinerea</taxon>
    </lineage>
</organism>
<evidence type="ECO:0000256" key="6">
    <source>
        <dbReference type="ARBA" id="ARBA00022741"/>
    </source>
</evidence>
<sequence>MDKESIIKCLRQNLEYLRQNFYIRRLALFGSFARGNANLFSDVDLVVEFDRPIGLRFMELCDYLEECLGRRVDVLTLTGVQHIRNPNVSRSILESLVYV</sequence>
<evidence type="ECO:0000256" key="7">
    <source>
        <dbReference type="ARBA" id="ARBA00022840"/>
    </source>
</evidence>
<keyword evidence="12" id="KW-1185">Reference proteome</keyword>
<dbReference type="CDD" id="cd05403">
    <property type="entry name" value="NT_KNTase_like"/>
    <property type="match status" value="1"/>
</dbReference>
<dbReference type="Gene3D" id="3.30.460.10">
    <property type="entry name" value="Beta Polymerase, domain 2"/>
    <property type="match status" value="1"/>
</dbReference>
<dbReference type="EMBL" id="JACJPY010000004">
    <property type="protein sequence ID" value="MBD2148948.1"/>
    <property type="molecule type" value="Genomic_DNA"/>
</dbReference>